<dbReference type="EMBL" id="QHCV01000060">
    <property type="protein sequence ID" value="RAV31756.1"/>
    <property type="molecule type" value="Genomic_DNA"/>
</dbReference>
<evidence type="ECO:0000256" key="1">
    <source>
        <dbReference type="ARBA" id="ARBA00003134"/>
    </source>
</evidence>
<evidence type="ECO:0000313" key="11">
    <source>
        <dbReference type="Proteomes" id="UP000251047"/>
    </source>
</evidence>
<evidence type="ECO:0000256" key="7">
    <source>
        <dbReference type="ARBA" id="ARBA00035136"/>
    </source>
</evidence>
<dbReference type="PANTHER" id="PTHR33398">
    <property type="entry name" value="30S RIBOSOMAL PROTEIN S20"/>
    <property type="match status" value="1"/>
</dbReference>
<dbReference type="FunFam" id="1.20.58.110:FF:000001">
    <property type="entry name" value="30S ribosomal protein S20"/>
    <property type="match status" value="1"/>
</dbReference>
<dbReference type="OrthoDB" id="9807974at2"/>
<evidence type="ECO:0000313" key="9">
    <source>
        <dbReference type="EMBL" id="RAV31756.1"/>
    </source>
</evidence>
<dbReference type="HAMAP" id="MF_00500">
    <property type="entry name" value="Ribosomal_bS20"/>
    <property type="match status" value="1"/>
</dbReference>
<dbReference type="GO" id="GO:0015935">
    <property type="term" value="C:small ribosomal subunit"/>
    <property type="evidence" value="ECO:0007669"/>
    <property type="project" value="TreeGrafter"/>
</dbReference>
<keyword evidence="6 8" id="KW-0687">Ribonucleoprotein</keyword>
<protein>
    <recommendedName>
        <fullName evidence="7 8">Small ribosomal subunit protein bS20</fullName>
    </recommendedName>
</protein>
<dbReference type="Proteomes" id="UP000251047">
    <property type="component" value="Unassembled WGS sequence"/>
</dbReference>
<evidence type="ECO:0000256" key="6">
    <source>
        <dbReference type="ARBA" id="ARBA00023274"/>
    </source>
</evidence>
<name>A0A364V564_9CORY</name>
<evidence type="ECO:0000256" key="5">
    <source>
        <dbReference type="ARBA" id="ARBA00022980"/>
    </source>
</evidence>
<reference evidence="11 12" key="1">
    <citation type="journal article" date="2018" name="Syst. Appl. Microbiol.">
        <title>Corynebacterium heidelbergense sp. nov., isolated from the preen glands of Egyptian geese (Alopochen aegyptiacus).</title>
        <authorList>
            <person name="Braun M.S."/>
            <person name="Wang E."/>
            <person name="Zimmermann S."/>
            <person name="Wink M."/>
        </authorList>
    </citation>
    <scope>NUCLEOTIDE SEQUENCE [LARGE SCALE GENOMIC DNA]</scope>
    <source>
        <strain evidence="9 12">647</strain>
        <strain evidence="10 11">DSM 104638</strain>
    </source>
</reference>
<dbReference type="Gene3D" id="1.20.58.110">
    <property type="entry name" value="Ribosomal protein S20"/>
    <property type="match status" value="1"/>
</dbReference>
<dbReference type="EMBL" id="PHQP01000052">
    <property type="protein sequence ID" value="RAV33699.1"/>
    <property type="molecule type" value="Genomic_DNA"/>
</dbReference>
<dbReference type="RefSeq" id="WP_112769810.1">
    <property type="nucleotide sequence ID" value="NZ_CP063191.1"/>
</dbReference>
<keyword evidence="3 8" id="KW-0699">rRNA-binding</keyword>
<dbReference type="InterPro" id="IPR036510">
    <property type="entry name" value="Ribosomal_bS20_sf"/>
</dbReference>
<sequence>MANIKQQKKRIRTNEIARRRNQAIRSRLRTETRKFNELVAAEDKAGAEAQMRVAARLYDKAVTKGTIHRNNAANKKSNMAARFNQMA</sequence>
<comment type="similarity">
    <text evidence="2 8">Belongs to the bacterial ribosomal protein bS20 family.</text>
</comment>
<evidence type="ECO:0000313" key="12">
    <source>
        <dbReference type="Proteomes" id="UP000251577"/>
    </source>
</evidence>
<organism evidence="9 12">
    <name type="scientific">Corynebacterium heidelbergense</name>
    <dbReference type="NCBI Taxonomy" id="2055947"/>
    <lineage>
        <taxon>Bacteria</taxon>
        <taxon>Bacillati</taxon>
        <taxon>Actinomycetota</taxon>
        <taxon>Actinomycetes</taxon>
        <taxon>Mycobacteriales</taxon>
        <taxon>Corynebacteriaceae</taxon>
        <taxon>Corynebacterium</taxon>
    </lineage>
</organism>
<dbReference type="GO" id="GO:0070181">
    <property type="term" value="F:small ribosomal subunit rRNA binding"/>
    <property type="evidence" value="ECO:0007669"/>
    <property type="project" value="TreeGrafter"/>
</dbReference>
<keyword evidence="12" id="KW-1185">Reference proteome</keyword>
<accession>A0A364V564</accession>
<dbReference type="GO" id="GO:0005829">
    <property type="term" value="C:cytosol"/>
    <property type="evidence" value="ECO:0007669"/>
    <property type="project" value="TreeGrafter"/>
</dbReference>
<dbReference type="GO" id="GO:0006412">
    <property type="term" value="P:translation"/>
    <property type="evidence" value="ECO:0007669"/>
    <property type="project" value="UniProtKB-UniRule"/>
</dbReference>
<evidence type="ECO:0000256" key="2">
    <source>
        <dbReference type="ARBA" id="ARBA00007634"/>
    </source>
</evidence>
<evidence type="ECO:0000313" key="10">
    <source>
        <dbReference type="EMBL" id="RAV33699.1"/>
    </source>
</evidence>
<dbReference type="NCBIfam" id="TIGR00029">
    <property type="entry name" value="S20"/>
    <property type="match status" value="1"/>
</dbReference>
<dbReference type="Pfam" id="PF01649">
    <property type="entry name" value="Ribosomal_S20p"/>
    <property type="match status" value="1"/>
</dbReference>
<comment type="function">
    <text evidence="1 8">Binds directly to 16S ribosomal RNA.</text>
</comment>
<dbReference type="PANTHER" id="PTHR33398:SF1">
    <property type="entry name" value="SMALL RIBOSOMAL SUBUNIT PROTEIN BS20C"/>
    <property type="match status" value="1"/>
</dbReference>
<evidence type="ECO:0000256" key="4">
    <source>
        <dbReference type="ARBA" id="ARBA00022884"/>
    </source>
</evidence>
<gene>
    <name evidence="8" type="primary">rpsT</name>
    <name evidence="10" type="ORF">CWC39_07160</name>
    <name evidence="9" type="ORF">DLJ54_06710</name>
</gene>
<dbReference type="AlphaFoldDB" id="A0A364V564"/>
<dbReference type="GO" id="GO:0003735">
    <property type="term" value="F:structural constituent of ribosome"/>
    <property type="evidence" value="ECO:0007669"/>
    <property type="project" value="InterPro"/>
</dbReference>
<dbReference type="SUPFAM" id="SSF46992">
    <property type="entry name" value="Ribosomal protein S20"/>
    <property type="match status" value="1"/>
</dbReference>
<evidence type="ECO:0000256" key="8">
    <source>
        <dbReference type="HAMAP-Rule" id="MF_00500"/>
    </source>
</evidence>
<keyword evidence="4 8" id="KW-0694">RNA-binding</keyword>
<keyword evidence="5 8" id="KW-0689">Ribosomal protein</keyword>
<comment type="caution">
    <text evidence="9">The sequence shown here is derived from an EMBL/GenBank/DDBJ whole genome shotgun (WGS) entry which is preliminary data.</text>
</comment>
<evidence type="ECO:0000256" key="3">
    <source>
        <dbReference type="ARBA" id="ARBA00022730"/>
    </source>
</evidence>
<proteinExistence type="inferred from homology"/>
<dbReference type="InterPro" id="IPR002583">
    <property type="entry name" value="Ribosomal_bS20"/>
</dbReference>
<dbReference type="Proteomes" id="UP000251577">
    <property type="component" value="Unassembled WGS sequence"/>
</dbReference>